<evidence type="ECO:0000256" key="13">
    <source>
        <dbReference type="ARBA" id="ARBA00039616"/>
    </source>
</evidence>
<evidence type="ECO:0000259" key="19">
    <source>
        <dbReference type="PROSITE" id="PS51195"/>
    </source>
</evidence>
<dbReference type="InterPro" id="IPR011545">
    <property type="entry name" value="DEAD/DEAH_box_helicase_dom"/>
</dbReference>
<keyword evidence="5" id="KW-0547">Nucleotide-binding</keyword>
<feature type="region of interest" description="Disordered" evidence="16">
    <location>
        <begin position="575"/>
        <end position="596"/>
    </location>
</feature>
<evidence type="ECO:0000256" key="4">
    <source>
        <dbReference type="ARBA" id="ARBA00022517"/>
    </source>
</evidence>
<comment type="caution">
    <text evidence="20">The sequence shown here is derived from an EMBL/GenBank/DDBJ whole genome shotgun (WGS) entry which is preliminary data.</text>
</comment>
<comment type="similarity">
    <text evidence="11">Belongs to the DEAD box helicase family. DDX56/DBP9 subfamily.</text>
</comment>
<dbReference type="PROSITE" id="PS51194">
    <property type="entry name" value="HELICASE_CTER"/>
    <property type="match status" value="1"/>
</dbReference>
<dbReference type="Pfam" id="PF00271">
    <property type="entry name" value="Helicase_C"/>
    <property type="match status" value="1"/>
</dbReference>
<dbReference type="PANTHER" id="PTHR47959:SF21">
    <property type="entry name" value="DEAD-BOX HELICASE 56"/>
    <property type="match status" value="1"/>
</dbReference>
<evidence type="ECO:0000256" key="7">
    <source>
        <dbReference type="ARBA" id="ARBA00022806"/>
    </source>
</evidence>
<feature type="region of interest" description="Disordered" evidence="16">
    <location>
        <begin position="1"/>
        <end position="35"/>
    </location>
</feature>
<dbReference type="GeneID" id="90040508"/>
<sequence length="596" mass="66617">MGSKRKSSEATASNTVSAPAASAAASAETQSSEKMTFDSMGLDQRLIQAIARLQFAEPTLVQEKAIPLALEGKDILARAKTGSGKTAAYVIPLIESIIRIKESKPDEKAVRALILVPTRELADQCLRLINNLLPFTGKLVRAVNIAQNVAEPIQRSLLAEIPDIVVSTPSRVLSNLNNSNLSAKGITHVVIDEADLIMSYGYEDDLQAIQKQLPKTLQVFLMSATLTADVNNLKGMFCRNPAILTLHEEEAADADSGKVDQFIVKCSEFDKFLLAYVIFKLDLIKGKTIAFVNDIDRCYRLKLFLEQFGIRSCVLNSDLPINSRLHVVDQFNKNIYSLLIATDDADQLAAEEVPDDTNASKKSKKRKLKDSEYGASRGIDFKNVSCVLNFDLPTTARAYTHRIGRTGRAGNSGMALSFVVPSDKWGTHKASSLESAKKDERILRRIEKEQQKYHGAEIKPYVFDMKQVDAFKYRTEDAFRAVTKTAIREARMKELKQEILASEKLKKAFQENPEELEQLRHDRELHAVRVQSHLKHVPDYLLPEAGRKSLVKDLGFVSMRKGSENRIRKARALHRARAKPKRVDPLKSFKAKKVTK</sequence>
<evidence type="ECO:0000256" key="1">
    <source>
        <dbReference type="ARBA" id="ARBA00003706"/>
    </source>
</evidence>
<evidence type="ECO:0000256" key="8">
    <source>
        <dbReference type="ARBA" id="ARBA00022840"/>
    </source>
</evidence>
<dbReference type="PROSITE" id="PS51192">
    <property type="entry name" value="HELICASE_ATP_BIND_1"/>
    <property type="match status" value="1"/>
</dbReference>
<evidence type="ECO:0000256" key="5">
    <source>
        <dbReference type="ARBA" id="ARBA00022741"/>
    </source>
</evidence>
<feature type="short sequence motif" description="Q motif" evidence="15">
    <location>
        <begin position="35"/>
        <end position="63"/>
    </location>
</feature>
<dbReference type="InterPro" id="IPR027417">
    <property type="entry name" value="P-loop_NTPase"/>
</dbReference>
<keyword evidence="9" id="KW-0694">RNA-binding</keyword>
<evidence type="ECO:0000256" key="2">
    <source>
        <dbReference type="ARBA" id="ARBA00004123"/>
    </source>
</evidence>
<comment type="function">
    <text evidence="1">ATP-binding RNA helicase involved in the biogenesis of 60S ribosomal subunits and is required for the normal formation of 25S and 5.8S rRNAs.</text>
</comment>
<dbReference type="InterPro" id="IPR050079">
    <property type="entry name" value="DEAD_box_RNA_helicase"/>
</dbReference>
<dbReference type="SMART" id="SM00487">
    <property type="entry name" value="DEXDc"/>
    <property type="match status" value="1"/>
</dbReference>
<accession>A0ABR1F2D2</accession>
<evidence type="ECO:0000256" key="15">
    <source>
        <dbReference type="PROSITE-ProRule" id="PRU00552"/>
    </source>
</evidence>
<feature type="domain" description="DEAD-box RNA helicase Q" evidence="19">
    <location>
        <begin position="35"/>
        <end position="63"/>
    </location>
</feature>
<evidence type="ECO:0000256" key="12">
    <source>
        <dbReference type="ARBA" id="ARBA00039233"/>
    </source>
</evidence>
<keyword evidence="21" id="KW-1185">Reference proteome</keyword>
<evidence type="ECO:0000259" key="18">
    <source>
        <dbReference type="PROSITE" id="PS51194"/>
    </source>
</evidence>
<evidence type="ECO:0000259" key="17">
    <source>
        <dbReference type="PROSITE" id="PS51192"/>
    </source>
</evidence>
<name>A0ABR1F2D2_9ASCO</name>
<evidence type="ECO:0000256" key="6">
    <source>
        <dbReference type="ARBA" id="ARBA00022801"/>
    </source>
</evidence>
<organism evidence="20 21">
    <name type="scientific">Myxozyma melibiosi</name>
    <dbReference type="NCBI Taxonomy" id="54550"/>
    <lineage>
        <taxon>Eukaryota</taxon>
        <taxon>Fungi</taxon>
        <taxon>Dikarya</taxon>
        <taxon>Ascomycota</taxon>
        <taxon>Saccharomycotina</taxon>
        <taxon>Lipomycetes</taxon>
        <taxon>Lipomycetales</taxon>
        <taxon>Lipomycetaceae</taxon>
        <taxon>Myxozyma</taxon>
    </lineage>
</organism>
<dbReference type="EC" id="3.6.4.13" evidence="3"/>
<dbReference type="InterPro" id="IPR014001">
    <property type="entry name" value="Helicase_ATP-bd"/>
</dbReference>
<dbReference type="SUPFAM" id="SSF52540">
    <property type="entry name" value="P-loop containing nucleoside triphosphate hydrolases"/>
    <property type="match status" value="2"/>
</dbReference>
<dbReference type="InterPro" id="IPR001650">
    <property type="entry name" value="Helicase_C-like"/>
</dbReference>
<evidence type="ECO:0000256" key="14">
    <source>
        <dbReference type="ARBA" id="ARBA00047984"/>
    </source>
</evidence>
<dbReference type="SMART" id="SM00490">
    <property type="entry name" value="HELICc"/>
    <property type="match status" value="1"/>
</dbReference>
<keyword evidence="4" id="KW-0690">Ribosome biogenesis</keyword>
<dbReference type="Gene3D" id="3.40.50.300">
    <property type="entry name" value="P-loop containing nucleotide triphosphate hydrolases"/>
    <property type="match status" value="2"/>
</dbReference>
<dbReference type="CDD" id="cd18787">
    <property type="entry name" value="SF2_C_DEAD"/>
    <property type="match status" value="1"/>
</dbReference>
<dbReference type="Pfam" id="PF00270">
    <property type="entry name" value="DEAD"/>
    <property type="match status" value="1"/>
</dbReference>
<feature type="compositionally biased region" description="Low complexity" evidence="16">
    <location>
        <begin position="10"/>
        <end position="32"/>
    </location>
</feature>
<dbReference type="RefSeq" id="XP_064766241.1">
    <property type="nucleotide sequence ID" value="XM_064914996.1"/>
</dbReference>
<keyword evidence="10" id="KW-0539">Nucleus</keyword>
<gene>
    <name evidence="20" type="ORF">BZA70DRAFT_312666</name>
</gene>
<comment type="subcellular location">
    <subcellularLocation>
        <location evidence="2">Nucleus</location>
    </subcellularLocation>
</comment>
<evidence type="ECO:0000256" key="9">
    <source>
        <dbReference type="ARBA" id="ARBA00022884"/>
    </source>
</evidence>
<evidence type="ECO:0000313" key="20">
    <source>
        <dbReference type="EMBL" id="KAK7203208.1"/>
    </source>
</evidence>
<dbReference type="EMBL" id="JBBJBU010000013">
    <property type="protein sequence ID" value="KAK7203208.1"/>
    <property type="molecule type" value="Genomic_DNA"/>
</dbReference>
<dbReference type="Proteomes" id="UP001498771">
    <property type="component" value="Unassembled WGS sequence"/>
</dbReference>
<protein>
    <recommendedName>
        <fullName evidence="12">ATP-dependent RNA helicase DBP9</fullName>
        <ecNumber evidence="3">3.6.4.13</ecNumber>
    </recommendedName>
    <alternativeName>
        <fullName evidence="13">ATP-dependent RNA helicase dbp9</fullName>
    </alternativeName>
</protein>
<evidence type="ECO:0000256" key="16">
    <source>
        <dbReference type="SAM" id="MobiDB-lite"/>
    </source>
</evidence>
<dbReference type="GO" id="GO:0016787">
    <property type="term" value="F:hydrolase activity"/>
    <property type="evidence" value="ECO:0007669"/>
    <property type="project" value="UniProtKB-KW"/>
</dbReference>
<feature type="domain" description="Helicase C-terminal" evidence="18">
    <location>
        <begin position="258"/>
        <end position="466"/>
    </location>
</feature>
<evidence type="ECO:0000256" key="11">
    <source>
        <dbReference type="ARBA" id="ARBA00038041"/>
    </source>
</evidence>
<feature type="domain" description="Helicase ATP-binding" evidence="17">
    <location>
        <begin position="66"/>
        <end position="244"/>
    </location>
</feature>
<comment type="catalytic activity">
    <reaction evidence="14">
        <text>ATP + H2O = ADP + phosphate + H(+)</text>
        <dbReference type="Rhea" id="RHEA:13065"/>
        <dbReference type="ChEBI" id="CHEBI:15377"/>
        <dbReference type="ChEBI" id="CHEBI:15378"/>
        <dbReference type="ChEBI" id="CHEBI:30616"/>
        <dbReference type="ChEBI" id="CHEBI:43474"/>
        <dbReference type="ChEBI" id="CHEBI:456216"/>
        <dbReference type="EC" id="3.6.4.13"/>
    </reaction>
</comment>
<keyword evidence="7" id="KW-0347">Helicase</keyword>
<dbReference type="CDD" id="cd17961">
    <property type="entry name" value="DEADc_DDX56"/>
    <property type="match status" value="1"/>
</dbReference>
<dbReference type="InterPro" id="IPR014014">
    <property type="entry name" value="RNA_helicase_DEAD_Q_motif"/>
</dbReference>
<evidence type="ECO:0000313" key="21">
    <source>
        <dbReference type="Proteomes" id="UP001498771"/>
    </source>
</evidence>
<proteinExistence type="inferred from homology"/>
<evidence type="ECO:0000256" key="10">
    <source>
        <dbReference type="ARBA" id="ARBA00023242"/>
    </source>
</evidence>
<reference evidence="20 21" key="1">
    <citation type="submission" date="2024-03" db="EMBL/GenBank/DDBJ databases">
        <title>Genome-scale model development and genomic sequencing of the oleaginous clade Lipomyces.</title>
        <authorList>
            <consortium name="Lawrence Berkeley National Laboratory"/>
            <person name="Czajka J.J."/>
            <person name="Han Y."/>
            <person name="Kim J."/>
            <person name="Mondo S.J."/>
            <person name="Hofstad B.A."/>
            <person name="Robles A."/>
            <person name="Haridas S."/>
            <person name="Riley R."/>
            <person name="LaButti K."/>
            <person name="Pangilinan J."/>
            <person name="Andreopoulos W."/>
            <person name="Lipzen A."/>
            <person name="Yan J."/>
            <person name="Wang M."/>
            <person name="Ng V."/>
            <person name="Grigoriev I.V."/>
            <person name="Spatafora J.W."/>
            <person name="Magnuson J.K."/>
            <person name="Baker S.E."/>
            <person name="Pomraning K.R."/>
        </authorList>
    </citation>
    <scope>NUCLEOTIDE SEQUENCE [LARGE SCALE GENOMIC DNA]</scope>
    <source>
        <strain evidence="20 21">Phaff 52-87</strain>
    </source>
</reference>
<dbReference type="PROSITE" id="PS51195">
    <property type="entry name" value="Q_MOTIF"/>
    <property type="match status" value="1"/>
</dbReference>
<keyword evidence="6 20" id="KW-0378">Hydrolase</keyword>
<dbReference type="PANTHER" id="PTHR47959">
    <property type="entry name" value="ATP-DEPENDENT RNA HELICASE RHLE-RELATED"/>
    <property type="match status" value="1"/>
</dbReference>
<evidence type="ECO:0000256" key="3">
    <source>
        <dbReference type="ARBA" id="ARBA00012552"/>
    </source>
</evidence>
<keyword evidence="8" id="KW-0067">ATP-binding</keyword>